<proteinExistence type="predicted"/>
<reference evidence="2" key="1">
    <citation type="submission" date="2025-08" db="UniProtKB">
        <authorList>
            <consortium name="Ensembl"/>
        </authorList>
    </citation>
    <scope>IDENTIFICATION</scope>
</reference>
<name>A0A8D0YQB7_PIG</name>
<dbReference type="Gene3D" id="4.10.40.50">
    <property type="match status" value="1"/>
</dbReference>
<protein>
    <recommendedName>
        <fullName evidence="4">Leucine rich colipase like 1</fullName>
    </recommendedName>
</protein>
<dbReference type="Proteomes" id="UP000694720">
    <property type="component" value="Unplaced"/>
</dbReference>
<organism evidence="2 3">
    <name type="scientific">Sus scrofa</name>
    <name type="common">Pig</name>
    <dbReference type="NCBI Taxonomy" id="9823"/>
    <lineage>
        <taxon>Eukaryota</taxon>
        <taxon>Metazoa</taxon>
        <taxon>Chordata</taxon>
        <taxon>Craniata</taxon>
        <taxon>Vertebrata</taxon>
        <taxon>Euteleostomi</taxon>
        <taxon>Mammalia</taxon>
        <taxon>Eutheria</taxon>
        <taxon>Laurasiatheria</taxon>
        <taxon>Artiodactyla</taxon>
        <taxon>Suina</taxon>
        <taxon>Suidae</taxon>
        <taxon>Sus</taxon>
    </lineage>
</organism>
<sequence length="166" mass="18254">MEPRLGRASGSPVRSSGNARAAVTNSLSPEKFCTPQTVLQKCLPWQKVHLPQWAGVGRGGGGDVAPGEGGLDLAERRGLLSLQPNGYMCSRHSECQSNCCITNNYGKLLFCTARTIFLQCVPWRKPNWDYCTYHSECQSKCCLRLNEVSKHRCVPQTGVLVQCLPV</sequence>
<evidence type="ECO:0000313" key="3">
    <source>
        <dbReference type="Proteomes" id="UP000694720"/>
    </source>
</evidence>
<feature type="region of interest" description="Disordered" evidence="1">
    <location>
        <begin position="1"/>
        <end position="21"/>
    </location>
</feature>
<feature type="compositionally biased region" description="Polar residues" evidence="1">
    <location>
        <begin position="12"/>
        <end position="21"/>
    </location>
</feature>
<evidence type="ECO:0000313" key="2">
    <source>
        <dbReference type="Ensembl" id="ENSSSCP00035006196.1"/>
    </source>
</evidence>
<evidence type="ECO:0008006" key="4">
    <source>
        <dbReference type="Google" id="ProtNLM"/>
    </source>
</evidence>
<accession>A0A8D0YQB7</accession>
<dbReference type="AlphaFoldDB" id="A0A8D0YQB7"/>
<evidence type="ECO:0000256" key="1">
    <source>
        <dbReference type="SAM" id="MobiDB-lite"/>
    </source>
</evidence>
<dbReference type="Ensembl" id="ENSSSCT00035017840.1">
    <property type="protein sequence ID" value="ENSSSCP00035006196.1"/>
    <property type="gene ID" value="ENSSSCG00035014100.1"/>
</dbReference>
<dbReference type="Pfam" id="PF15083">
    <property type="entry name" value="Colipase-like"/>
    <property type="match status" value="1"/>
</dbReference>